<proteinExistence type="predicted"/>
<dbReference type="Proteomes" id="UP001152888">
    <property type="component" value="Unassembled WGS sequence"/>
</dbReference>
<gene>
    <name evidence="1" type="ORF">ACAOBT_LOCUS32072</name>
</gene>
<organism evidence="1 2">
    <name type="scientific">Acanthoscelides obtectus</name>
    <name type="common">Bean weevil</name>
    <name type="synonym">Bruchus obtectus</name>
    <dbReference type="NCBI Taxonomy" id="200917"/>
    <lineage>
        <taxon>Eukaryota</taxon>
        <taxon>Metazoa</taxon>
        <taxon>Ecdysozoa</taxon>
        <taxon>Arthropoda</taxon>
        <taxon>Hexapoda</taxon>
        <taxon>Insecta</taxon>
        <taxon>Pterygota</taxon>
        <taxon>Neoptera</taxon>
        <taxon>Endopterygota</taxon>
        <taxon>Coleoptera</taxon>
        <taxon>Polyphaga</taxon>
        <taxon>Cucujiformia</taxon>
        <taxon>Chrysomeloidea</taxon>
        <taxon>Chrysomelidae</taxon>
        <taxon>Bruchinae</taxon>
        <taxon>Bruchini</taxon>
        <taxon>Acanthoscelides</taxon>
    </lineage>
</organism>
<evidence type="ECO:0000313" key="1">
    <source>
        <dbReference type="EMBL" id="CAH2011262.1"/>
    </source>
</evidence>
<name>A0A9P0MC63_ACAOB</name>
<protein>
    <submittedName>
        <fullName evidence="1">Uncharacterized protein</fullName>
    </submittedName>
</protein>
<reference evidence="1" key="1">
    <citation type="submission" date="2022-03" db="EMBL/GenBank/DDBJ databases">
        <authorList>
            <person name="Sayadi A."/>
        </authorList>
    </citation>
    <scope>NUCLEOTIDE SEQUENCE</scope>
</reference>
<dbReference type="AlphaFoldDB" id="A0A9P0MC63"/>
<accession>A0A9P0MC63</accession>
<sequence length="32" mass="3590">MRLHHPLPTFLEGAVVRQPCLHLPSISSRVTP</sequence>
<evidence type="ECO:0000313" key="2">
    <source>
        <dbReference type="Proteomes" id="UP001152888"/>
    </source>
</evidence>
<keyword evidence="2" id="KW-1185">Reference proteome</keyword>
<dbReference type="EMBL" id="CAKOFQ010008053">
    <property type="protein sequence ID" value="CAH2011262.1"/>
    <property type="molecule type" value="Genomic_DNA"/>
</dbReference>
<comment type="caution">
    <text evidence="1">The sequence shown here is derived from an EMBL/GenBank/DDBJ whole genome shotgun (WGS) entry which is preliminary data.</text>
</comment>